<evidence type="ECO:0000313" key="2">
    <source>
        <dbReference type="Proteomes" id="UP000277108"/>
    </source>
</evidence>
<dbReference type="SUPFAM" id="SSF48208">
    <property type="entry name" value="Six-hairpin glycosidases"/>
    <property type="match status" value="1"/>
</dbReference>
<dbReference type="RefSeq" id="WP_123807996.1">
    <property type="nucleotide sequence ID" value="NZ_RKRK01000003.1"/>
</dbReference>
<dbReference type="OrthoDB" id="9810718at2"/>
<gene>
    <name evidence="1" type="ORF">EDD62_1320</name>
</gene>
<accession>A0A3N5BG26</accession>
<dbReference type="AlphaFoldDB" id="A0A3N5BG26"/>
<evidence type="ECO:0008006" key="3">
    <source>
        <dbReference type="Google" id="ProtNLM"/>
    </source>
</evidence>
<dbReference type="InterPro" id="IPR008928">
    <property type="entry name" value="6-hairpin_glycosidase_sf"/>
</dbReference>
<reference evidence="1 2" key="1">
    <citation type="submission" date="2018-11" db="EMBL/GenBank/DDBJ databases">
        <title>Genomic Encyclopedia of Type Strains, Phase IV (KMG-IV): sequencing the most valuable type-strain genomes for metagenomic binning, comparative biology and taxonomic classification.</title>
        <authorList>
            <person name="Goeker M."/>
        </authorList>
    </citation>
    <scope>NUCLEOTIDE SEQUENCE [LARGE SCALE GENOMIC DNA]</scope>
    <source>
        <strain evidence="1 2">DSM 29158</strain>
    </source>
</reference>
<name>A0A3N5BG26_9BACL</name>
<dbReference type="EMBL" id="RKRK01000003">
    <property type="protein sequence ID" value="RPF56666.1"/>
    <property type="molecule type" value="Genomic_DNA"/>
</dbReference>
<protein>
    <recommendedName>
        <fullName evidence="3">Poly(Glycerol-phosphate) alpha-glucosyltransferase</fullName>
    </recommendedName>
</protein>
<dbReference type="Proteomes" id="UP000277108">
    <property type="component" value="Unassembled WGS sequence"/>
</dbReference>
<keyword evidence="2" id="KW-1185">Reference proteome</keyword>
<sequence length="539" mass="63567">MSKIKEREALVKHLEETYDQIDRIFVSYGKKNERVHVQMLKYNDNLLSQLNDTEERFKAEYGRPIGWMKIDVVTQVKAMQFDELKLAMEHLIRNYIPFGISFDERFEYAFISEEITSNAFVTWTSDDRQALQLNERNINDYIVQRKPYLNQLDLTEYKGQSVLMFETEGFYYDHDKVYELSKEYLTKGMRLITGQDEQNDEFNNIVQSLVKFLKNEQRPNGQFTYGYFPHFDEEIDHYNTLRHLSSTYTLLKGLNYTDQNTSKVKKSIDYITKNFIHIDGDEMYVFDTTNDINEIKFGQNAMFILAATEYLSIDEDDELRDIVYGVAEGMKAMLNLNSMDSIDILNYPDLTIKESERSIQYEGMAMLSFMKVYALEEDEEWLDIVYDLLNKFVDEQYSQYHDHWIILGLLELIRHDPTIMSVECVMASIEHIMDNIESYTPSYTPILEMLVAGYEVTTIALDEGIDCSIDQSRLLEIIQHRANIQRAAFFYPELAMYFKNPKRIVGSFFVKEAGYRVRIDDIEHALNGYMMYLQLIDDL</sequence>
<proteinExistence type="predicted"/>
<dbReference type="GO" id="GO:0005975">
    <property type="term" value="P:carbohydrate metabolic process"/>
    <property type="evidence" value="ECO:0007669"/>
    <property type="project" value="InterPro"/>
</dbReference>
<comment type="caution">
    <text evidence="1">The sequence shown here is derived from an EMBL/GenBank/DDBJ whole genome shotgun (WGS) entry which is preliminary data.</text>
</comment>
<evidence type="ECO:0000313" key="1">
    <source>
        <dbReference type="EMBL" id="RPF56666.1"/>
    </source>
</evidence>
<organism evidence="1 2">
    <name type="scientific">Abyssicoccus albus</name>
    <dbReference type="NCBI Taxonomy" id="1817405"/>
    <lineage>
        <taxon>Bacteria</taxon>
        <taxon>Bacillati</taxon>
        <taxon>Bacillota</taxon>
        <taxon>Bacilli</taxon>
        <taxon>Bacillales</taxon>
        <taxon>Abyssicoccaceae</taxon>
    </lineage>
</organism>